<proteinExistence type="predicted"/>
<accession>A0A2W5P3M2</accession>
<name>A0A2W5P3M2_9SPHN</name>
<dbReference type="InterPro" id="IPR018060">
    <property type="entry name" value="HTH_AraC"/>
</dbReference>
<comment type="caution">
    <text evidence="6">The sequence shown here is derived from an EMBL/GenBank/DDBJ whole genome shotgun (WGS) entry which is preliminary data.</text>
</comment>
<dbReference type="PANTHER" id="PTHR46796:SF2">
    <property type="entry name" value="TRANSCRIPTIONAL REGULATORY PROTEIN"/>
    <property type="match status" value="1"/>
</dbReference>
<organism evidence="6 7">
    <name type="scientific">Novosphingobium pentaromativorans</name>
    <dbReference type="NCBI Taxonomy" id="205844"/>
    <lineage>
        <taxon>Bacteria</taxon>
        <taxon>Pseudomonadati</taxon>
        <taxon>Pseudomonadota</taxon>
        <taxon>Alphaproteobacteria</taxon>
        <taxon>Sphingomonadales</taxon>
        <taxon>Sphingomonadaceae</taxon>
        <taxon>Novosphingobium</taxon>
    </lineage>
</organism>
<evidence type="ECO:0000256" key="3">
    <source>
        <dbReference type="ARBA" id="ARBA00023163"/>
    </source>
</evidence>
<protein>
    <submittedName>
        <fullName evidence="6">AraC family transcriptional regulator</fullName>
    </submittedName>
</protein>
<gene>
    <name evidence="6" type="ORF">DI555_00525</name>
</gene>
<dbReference type="EMBL" id="QFPX01000001">
    <property type="protein sequence ID" value="PZQ57455.1"/>
    <property type="molecule type" value="Genomic_DNA"/>
</dbReference>
<dbReference type="PROSITE" id="PS01124">
    <property type="entry name" value="HTH_ARAC_FAMILY_2"/>
    <property type="match status" value="1"/>
</dbReference>
<keyword evidence="2" id="KW-0238">DNA-binding</keyword>
<evidence type="ECO:0000256" key="1">
    <source>
        <dbReference type="ARBA" id="ARBA00023015"/>
    </source>
</evidence>
<reference evidence="6 7" key="1">
    <citation type="submission" date="2017-08" db="EMBL/GenBank/DDBJ databases">
        <title>Infants hospitalized years apart are colonized by the same room-sourced microbial strains.</title>
        <authorList>
            <person name="Brooks B."/>
            <person name="Olm M.R."/>
            <person name="Firek B.A."/>
            <person name="Baker R."/>
            <person name="Thomas B.C."/>
            <person name="Morowitz M.J."/>
            <person name="Banfield J.F."/>
        </authorList>
    </citation>
    <scope>NUCLEOTIDE SEQUENCE [LARGE SCALE GENOMIC DNA]</scope>
    <source>
        <strain evidence="6">S2_005_002_R2_33</strain>
    </source>
</reference>
<sequence>MSPSSPLSLDMRSYGAESTTDRHGFAQIVLPLEGALVMEVGSRGGRIGRGELAFVETDLRHDQTSDQPNRSFILDLDPEDLSPHLREELGRRPFCALSPAANKLVDFMALMAAQTDTRPETLHPMVERWAPLLFETLAGSPPRARLRLAGLMTAVEAAPGRNWSAASMASHAGLGVSRLHELFRQELDTTPRAWLSELRVQKVREELGSGHVSIAELAYRFGYCDQSALTRAMRKATGMPPAAYRRRMQDAPSPLTPGDRPEPASKPA</sequence>
<dbReference type="Proteomes" id="UP000249082">
    <property type="component" value="Unassembled WGS sequence"/>
</dbReference>
<keyword evidence="1" id="KW-0805">Transcription regulation</keyword>
<dbReference type="Gene3D" id="1.10.10.60">
    <property type="entry name" value="Homeodomain-like"/>
    <property type="match status" value="1"/>
</dbReference>
<feature type="compositionally biased region" description="Basic and acidic residues" evidence="4">
    <location>
        <begin position="259"/>
        <end position="268"/>
    </location>
</feature>
<keyword evidence="3" id="KW-0804">Transcription</keyword>
<dbReference type="SUPFAM" id="SSF46689">
    <property type="entry name" value="Homeodomain-like"/>
    <property type="match status" value="1"/>
</dbReference>
<dbReference type="SMART" id="SM00342">
    <property type="entry name" value="HTH_ARAC"/>
    <property type="match status" value="1"/>
</dbReference>
<dbReference type="GO" id="GO:0043565">
    <property type="term" value="F:sequence-specific DNA binding"/>
    <property type="evidence" value="ECO:0007669"/>
    <property type="project" value="InterPro"/>
</dbReference>
<evidence type="ECO:0000256" key="4">
    <source>
        <dbReference type="SAM" id="MobiDB-lite"/>
    </source>
</evidence>
<dbReference type="Pfam" id="PF12833">
    <property type="entry name" value="HTH_18"/>
    <property type="match status" value="1"/>
</dbReference>
<dbReference type="PANTHER" id="PTHR46796">
    <property type="entry name" value="HTH-TYPE TRANSCRIPTIONAL ACTIVATOR RHAS-RELATED"/>
    <property type="match status" value="1"/>
</dbReference>
<dbReference type="InterPro" id="IPR009057">
    <property type="entry name" value="Homeodomain-like_sf"/>
</dbReference>
<dbReference type="AlphaFoldDB" id="A0A2W5P3M2"/>
<evidence type="ECO:0000259" key="5">
    <source>
        <dbReference type="PROSITE" id="PS01124"/>
    </source>
</evidence>
<feature type="domain" description="HTH araC/xylS-type" evidence="5">
    <location>
        <begin position="149"/>
        <end position="247"/>
    </location>
</feature>
<dbReference type="GO" id="GO:0003700">
    <property type="term" value="F:DNA-binding transcription factor activity"/>
    <property type="evidence" value="ECO:0007669"/>
    <property type="project" value="InterPro"/>
</dbReference>
<feature type="region of interest" description="Disordered" evidence="4">
    <location>
        <begin position="238"/>
        <end position="268"/>
    </location>
</feature>
<dbReference type="InterPro" id="IPR050204">
    <property type="entry name" value="AraC_XylS_family_regulators"/>
</dbReference>
<evidence type="ECO:0000256" key="2">
    <source>
        <dbReference type="ARBA" id="ARBA00023125"/>
    </source>
</evidence>
<evidence type="ECO:0000313" key="7">
    <source>
        <dbReference type="Proteomes" id="UP000249082"/>
    </source>
</evidence>
<evidence type="ECO:0000313" key="6">
    <source>
        <dbReference type="EMBL" id="PZQ57455.1"/>
    </source>
</evidence>